<evidence type="ECO:0000313" key="2">
    <source>
        <dbReference type="EMBL" id="CAA9435329.1"/>
    </source>
</evidence>
<dbReference type="AlphaFoldDB" id="A0A6J4QDX2"/>
<name>A0A6J4QDX2_9ACTN</name>
<accession>A0A6J4QDX2</accession>
<feature type="non-terminal residue" evidence="2">
    <location>
        <position position="1"/>
    </location>
</feature>
<feature type="compositionally biased region" description="Basic residues" evidence="1">
    <location>
        <begin position="1"/>
        <end position="11"/>
    </location>
</feature>
<feature type="compositionally biased region" description="Basic and acidic residues" evidence="1">
    <location>
        <begin position="39"/>
        <end position="77"/>
    </location>
</feature>
<organism evidence="2">
    <name type="scientific">uncultured Rubrobacteraceae bacterium</name>
    <dbReference type="NCBI Taxonomy" id="349277"/>
    <lineage>
        <taxon>Bacteria</taxon>
        <taxon>Bacillati</taxon>
        <taxon>Actinomycetota</taxon>
        <taxon>Rubrobacteria</taxon>
        <taxon>Rubrobacterales</taxon>
        <taxon>Rubrobacteraceae</taxon>
        <taxon>environmental samples</taxon>
    </lineage>
</organism>
<gene>
    <name evidence="2" type="ORF">AVDCRST_MAG78-1988</name>
</gene>
<proteinExistence type="predicted"/>
<protein>
    <submittedName>
        <fullName evidence="2">Thioredoxin</fullName>
    </submittedName>
</protein>
<sequence length="103" mass="11164">GGRRCHGRHVRERGLGSGEAGHSGLLGTVVRAVPARLPDPGRDERGPRGCALREVERGRQPRHRDGLSDNEHPDHRPLRGRPGHPAGGRRPAQEPARLAARPV</sequence>
<feature type="non-terminal residue" evidence="2">
    <location>
        <position position="103"/>
    </location>
</feature>
<evidence type="ECO:0000256" key="1">
    <source>
        <dbReference type="SAM" id="MobiDB-lite"/>
    </source>
</evidence>
<dbReference type="EMBL" id="CADCVB010000134">
    <property type="protein sequence ID" value="CAA9435329.1"/>
    <property type="molecule type" value="Genomic_DNA"/>
</dbReference>
<feature type="region of interest" description="Disordered" evidence="1">
    <location>
        <begin position="1"/>
        <end position="103"/>
    </location>
</feature>
<reference evidence="2" key="1">
    <citation type="submission" date="2020-02" db="EMBL/GenBank/DDBJ databases">
        <authorList>
            <person name="Meier V. D."/>
        </authorList>
    </citation>
    <scope>NUCLEOTIDE SEQUENCE</scope>
    <source>
        <strain evidence="2">AVDCRST_MAG78</strain>
    </source>
</reference>